<dbReference type="SMART" id="SM00151">
    <property type="entry name" value="SWIB"/>
    <property type="match status" value="1"/>
</dbReference>
<feature type="compositionally biased region" description="Low complexity" evidence="1">
    <location>
        <begin position="1"/>
        <end position="33"/>
    </location>
</feature>
<proteinExistence type="predicted"/>
<dbReference type="Proteomes" id="UP000324611">
    <property type="component" value="Unassembled WGS sequence"/>
</dbReference>
<feature type="domain" description="DM2" evidence="2">
    <location>
        <begin position="39"/>
        <end position="116"/>
    </location>
</feature>
<keyword evidence="3" id="KW-0413">Isomerase</keyword>
<dbReference type="GO" id="GO:0016853">
    <property type="term" value="F:isomerase activity"/>
    <property type="evidence" value="ECO:0007669"/>
    <property type="project" value="UniProtKB-KW"/>
</dbReference>
<feature type="region of interest" description="Disordered" evidence="1">
    <location>
        <begin position="1"/>
        <end position="48"/>
    </location>
</feature>
<dbReference type="InterPro" id="IPR003121">
    <property type="entry name" value="SWIB_MDM2_domain"/>
</dbReference>
<evidence type="ECO:0000259" key="2">
    <source>
        <dbReference type="PROSITE" id="PS51925"/>
    </source>
</evidence>
<dbReference type="EMBL" id="VUOC01000004">
    <property type="protein sequence ID" value="KAA2240887.1"/>
    <property type="molecule type" value="Genomic_DNA"/>
</dbReference>
<keyword evidence="4" id="KW-1185">Reference proteome</keyword>
<dbReference type="Gene3D" id="1.10.245.10">
    <property type="entry name" value="SWIB/MDM2 domain"/>
    <property type="match status" value="1"/>
</dbReference>
<protein>
    <submittedName>
        <fullName evidence="3">DNA topoisomerase III</fullName>
    </submittedName>
</protein>
<organism evidence="3 4">
    <name type="scientific">Chitinophaga agrisoli</name>
    <dbReference type="NCBI Taxonomy" id="2607653"/>
    <lineage>
        <taxon>Bacteria</taxon>
        <taxon>Pseudomonadati</taxon>
        <taxon>Bacteroidota</taxon>
        <taxon>Chitinophagia</taxon>
        <taxon>Chitinophagales</taxon>
        <taxon>Chitinophagaceae</taxon>
        <taxon>Chitinophaga</taxon>
    </lineage>
</organism>
<gene>
    <name evidence="3" type="ORF">F0L74_32690</name>
</gene>
<comment type="caution">
    <text evidence="3">The sequence shown here is derived from an EMBL/GenBank/DDBJ whole genome shotgun (WGS) entry which is preliminary data.</text>
</comment>
<accession>A0A5B2VRQ9</accession>
<reference evidence="3 4" key="2">
    <citation type="submission" date="2019-09" db="EMBL/GenBank/DDBJ databases">
        <authorList>
            <person name="Jin C."/>
        </authorList>
    </citation>
    <scope>NUCLEOTIDE SEQUENCE [LARGE SCALE GENOMIC DNA]</scope>
    <source>
        <strain evidence="3 4">BN140078</strain>
    </source>
</reference>
<dbReference type="InterPro" id="IPR019835">
    <property type="entry name" value="SWIB_domain"/>
</dbReference>
<reference evidence="3 4" key="1">
    <citation type="submission" date="2019-09" db="EMBL/GenBank/DDBJ databases">
        <title>Chitinophaga ginsengihumi sp. nov., isolated from soil of ginseng rhizosphere.</title>
        <authorList>
            <person name="Lee J."/>
        </authorList>
    </citation>
    <scope>NUCLEOTIDE SEQUENCE [LARGE SCALE GENOMIC DNA]</scope>
    <source>
        <strain evidence="3 4">BN140078</strain>
    </source>
</reference>
<dbReference type="InterPro" id="IPR036885">
    <property type="entry name" value="SWIB_MDM2_dom_sf"/>
</dbReference>
<evidence type="ECO:0000256" key="1">
    <source>
        <dbReference type="SAM" id="MobiDB-lite"/>
    </source>
</evidence>
<dbReference type="Pfam" id="PF02201">
    <property type="entry name" value="SWIB"/>
    <property type="match status" value="1"/>
</dbReference>
<dbReference type="PROSITE" id="PS51925">
    <property type="entry name" value="SWIB_MDM2"/>
    <property type="match status" value="1"/>
</dbReference>
<sequence>MAKTAKTAATKTTTTTKAAKPAAPKKAAAKKAAGSSSTGLKAPLTPSPALAEVVGKQPLPRTEIIKKIWDYIKAKGLQDTQNKRMINADDKLKELFEGKKQISMFDLAKVVSKHVK</sequence>
<name>A0A5B2VRQ9_9BACT</name>
<dbReference type="AlphaFoldDB" id="A0A5B2VRQ9"/>
<dbReference type="CDD" id="cd10567">
    <property type="entry name" value="SWIB-MDM2_like"/>
    <property type="match status" value="1"/>
</dbReference>
<dbReference type="RefSeq" id="WP_149842066.1">
    <property type="nucleotide sequence ID" value="NZ_VUOC01000004.1"/>
</dbReference>
<dbReference type="SUPFAM" id="SSF47592">
    <property type="entry name" value="SWIB/MDM2 domain"/>
    <property type="match status" value="1"/>
</dbReference>
<dbReference type="PANTHER" id="PTHR13844">
    <property type="entry name" value="SWI/SNF-RELATED MATRIX-ASSOCIATED ACTIN-DEPENDENT REGULATOR OF CHROMATIN SUBFAMILY D"/>
    <property type="match status" value="1"/>
</dbReference>
<evidence type="ECO:0000313" key="4">
    <source>
        <dbReference type="Proteomes" id="UP000324611"/>
    </source>
</evidence>
<evidence type="ECO:0000313" key="3">
    <source>
        <dbReference type="EMBL" id="KAA2240887.1"/>
    </source>
</evidence>